<dbReference type="AlphaFoldDB" id="A0ABD1RP77"/>
<reference evidence="3" key="1">
    <citation type="submission" date="2024-07" db="EMBL/GenBank/DDBJ databases">
        <title>Two chromosome-level genome assemblies of Korean endemic species Abeliophyllum distichum and Forsythia ovata (Oleaceae).</title>
        <authorList>
            <person name="Jang H."/>
        </authorList>
    </citation>
    <scope>NUCLEOTIDE SEQUENCE [LARGE SCALE GENOMIC DNA]</scope>
</reference>
<feature type="region of interest" description="Disordered" evidence="1">
    <location>
        <begin position="173"/>
        <end position="199"/>
    </location>
</feature>
<evidence type="ECO:0000313" key="3">
    <source>
        <dbReference type="Proteomes" id="UP001604336"/>
    </source>
</evidence>
<proteinExistence type="predicted"/>
<sequence>MPMVADQVPLERSNCVVQHFQQEVWDRLTAIEQLPFEMSNSVDQQFQQESSFHLKCQIVLINSFSRQGIGLTAIEQNLEILDVKFTSLGQRFTDTIDGFQKNLNHVQLYCKEEFQHFDAKFTSLGQRFTDTIDGLQQNLNHVELCCKEEFQHFGTKFNTVIGMLESLINVQQPRPEFKQSEQSGQVGDSSKQGNSRKQG</sequence>
<keyword evidence="3" id="KW-1185">Reference proteome</keyword>
<dbReference type="Proteomes" id="UP001604336">
    <property type="component" value="Unassembled WGS sequence"/>
</dbReference>
<accession>A0ABD1RP77</accession>
<evidence type="ECO:0000313" key="2">
    <source>
        <dbReference type="EMBL" id="KAL2490219.1"/>
    </source>
</evidence>
<protein>
    <submittedName>
        <fullName evidence="2">Uncharacterized protein</fullName>
    </submittedName>
</protein>
<comment type="caution">
    <text evidence="2">The sequence shown here is derived from an EMBL/GenBank/DDBJ whole genome shotgun (WGS) entry which is preliminary data.</text>
</comment>
<gene>
    <name evidence="2" type="ORF">Adt_25847</name>
</gene>
<dbReference type="EMBL" id="JBFOLK010000008">
    <property type="protein sequence ID" value="KAL2490219.1"/>
    <property type="molecule type" value="Genomic_DNA"/>
</dbReference>
<organism evidence="2 3">
    <name type="scientific">Abeliophyllum distichum</name>
    <dbReference type="NCBI Taxonomy" id="126358"/>
    <lineage>
        <taxon>Eukaryota</taxon>
        <taxon>Viridiplantae</taxon>
        <taxon>Streptophyta</taxon>
        <taxon>Embryophyta</taxon>
        <taxon>Tracheophyta</taxon>
        <taxon>Spermatophyta</taxon>
        <taxon>Magnoliopsida</taxon>
        <taxon>eudicotyledons</taxon>
        <taxon>Gunneridae</taxon>
        <taxon>Pentapetalae</taxon>
        <taxon>asterids</taxon>
        <taxon>lamiids</taxon>
        <taxon>Lamiales</taxon>
        <taxon>Oleaceae</taxon>
        <taxon>Forsythieae</taxon>
        <taxon>Abeliophyllum</taxon>
    </lineage>
</organism>
<name>A0ABD1RP77_9LAMI</name>
<evidence type="ECO:0000256" key="1">
    <source>
        <dbReference type="SAM" id="MobiDB-lite"/>
    </source>
</evidence>
<feature type="compositionally biased region" description="Polar residues" evidence="1">
    <location>
        <begin position="180"/>
        <end position="199"/>
    </location>
</feature>